<proteinExistence type="predicted"/>
<sequence length="325" mass="34977">MTARLLSRLAGVLLAASTLVACGLGTAGGFVPTGELAGPLQSVEPLDGASISVGSKNFSEALLLGKMAVILLRSAGADVTDLTNIPGSASARQAQLEGQVDLQWEYTGTAWIAYLGHEEPIPDERGQYEAVRDEDLRENGLVWLPPAPMNNTYGFAATSANAQRLGVASLSDIANIPVPERTFCVESEFANRNDGLQPMLETYGIPLGSGVPRENIRTLDTGAIYEATARGDCNFGEVFTTDGRIEALDLTVLEDDRKFFPIYNVAVVVREETLTENPQIAELFAPVSRKLTDETLIELNGRIDVDGQEPAEVAYDWLVQEGFVE</sequence>
<feature type="signal peptide" evidence="1">
    <location>
        <begin position="1"/>
        <end position="21"/>
    </location>
</feature>
<dbReference type="Pfam" id="PF04069">
    <property type="entry name" value="OpuAC"/>
    <property type="match status" value="1"/>
</dbReference>
<feature type="domain" description="ABC-type glycine betaine transport system substrate-binding" evidence="2">
    <location>
        <begin position="50"/>
        <end position="319"/>
    </location>
</feature>
<dbReference type="SUPFAM" id="SSF53850">
    <property type="entry name" value="Periplasmic binding protein-like II"/>
    <property type="match status" value="1"/>
</dbReference>
<keyword evidence="1" id="KW-0732">Signal</keyword>
<dbReference type="Proteomes" id="UP000037712">
    <property type="component" value="Unassembled WGS sequence"/>
</dbReference>
<name>A0A0M8PHN5_RHORH</name>
<accession>A0A0M8PHN5</accession>
<dbReference type="InterPro" id="IPR007210">
    <property type="entry name" value="ABC_Gly_betaine_transp_sub-bd"/>
</dbReference>
<feature type="chain" id="PRO_5005819732" evidence="1">
    <location>
        <begin position="22"/>
        <end position="325"/>
    </location>
</feature>
<evidence type="ECO:0000313" key="3">
    <source>
        <dbReference type="EMBL" id="KOS56754.1"/>
    </source>
</evidence>
<dbReference type="AlphaFoldDB" id="A0A0M8PHN5"/>
<evidence type="ECO:0000313" key="4">
    <source>
        <dbReference type="Proteomes" id="UP000037712"/>
    </source>
</evidence>
<dbReference type="EMBL" id="AZYO01000013">
    <property type="protein sequence ID" value="KOS56754.1"/>
    <property type="molecule type" value="Genomic_DNA"/>
</dbReference>
<comment type="caution">
    <text evidence="3">The sequence shown here is derived from an EMBL/GenBank/DDBJ whole genome shotgun (WGS) entry which is preliminary data.</text>
</comment>
<protein>
    <submittedName>
        <fullName evidence="3">Glycine/betaine ABC transporter substrate-binding protein</fullName>
    </submittedName>
</protein>
<dbReference type="PATRIC" id="fig|1441923.3.peg.1709"/>
<evidence type="ECO:0000259" key="2">
    <source>
        <dbReference type="Pfam" id="PF04069"/>
    </source>
</evidence>
<gene>
    <name evidence="3" type="ORF">Z051_07770</name>
</gene>
<reference evidence="4" key="2">
    <citation type="submission" date="2015-01" db="EMBL/GenBank/DDBJ databases">
        <title>Draft genome sequence of potential hydrocarbon metabolising strain of Rhodococcus rhodochrous.</title>
        <authorList>
            <person name="Aggarwal R.K."/>
            <person name="Dawar C."/>
        </authorList>
    </citation>
    <scope>NUCLEOTIDE SEQUENCE [LARGE SCALE GENOMIC DNA]</scope>
    <source>
        <strain evidence="4">KG-21</strain>
    </source>
</reference>
<reference evidence="3 4" key="1">
    <citation type="journal article" date="2015" name="Genome Announc.">
        <title>Draft Genome Sequence of Rhodococcus rhodochrous Strain KG-21, a Soil Isolate from Oil Fields of Krishna-Godavari Basin, India.</title>
        <authorList>
            <person name="Dawar C."/>
            <person name="Aggarwal R.K."/>
        </authorList>
    </citation>
    <scope>NUCLEOTIDE SEQUENCE [LARGE SCALE GENOMIC DNA]</scope>
    <source>
        <strain evidence="3 4">KG-21</strain>
    </source>
</reference>
<dbReference type="PROSITE" id="PS51257">
    <property type="entry name" value="PROKAR_LIPOPROTEIN"/>
    <property type="match status" value="1"/>
</dbReference>
<dbReference type="CDD" id="cd13611">
    <property type="entry name" value="PBP2_YehZ"/>
    <property type="match status" value="1"/>
</dbReference>
<dbReference type="GO" id="GO:0043190">
    <property type="term" value="C:ATP-binding cassette (ABC) transporter complex"/>
    <property type="evidence" value="ECO:0007669"/>
    <property type="project" value="InterPro"/>
</dbReference>
<dbReference type="Gene3D" id="3.40.190.10">
    <property type="entry name" value="Periplasmic binding protein-like II"/>
    <property type="match status" value="1"/>
</dbReference>
<evidence type="ECO:0000256" key="1">
    <source>
        <dbReference type="SAM" id="SignalP"/>
    </source>
</evidence>
<dbReference type="GO" id="GO:0022857">
    <property type="term" value="F:transmembrane transporter activity"/>
    <property type="evidence" value="ECO:0007669"/>
    <property type="project" value="InterPro"/>
</dbReference>
<organism evidence="3 4">
    <name type="scientific">Rhodococcus rhodochrous KG-21</name>
    <dbReference type="NCBI Taxonomy" id="1441923"/>
    <lineage>
        <taxon>Bacteria</taxon>
        <taxon>Bacillati</taxon>
        <taxon>Actinomycetota</taxon>
        <taxon>Actinomycetes</taxon>
        <taxon>Mycobacteriales</taxon>
        <taxon>Nocardiaceae</taxon>
        <taxon>Rhodococcus</taxon>
    </lineage>
</organism>
<dbReference type="Gene3D" id="3.40.190.120">
    <property type="entry name" value="Osmoprotection protein (prox), domain 2"/>
    <property type="match status" value="1"/>
</dbReference>
<dbReference type="RefSeq" id="WP_054372144.1">
    <property type="nucleotide sequence ID" value="NZ_AZYO01000013.1"/>
</dbReference>